<accession>A0A3M7TVE7</accession>
<comment type="caution">
    <text evidence="2">The sequence shown here is derived from an EMBL/GenBank/DDBJ whole genome shotgun (WGS) entry which is preliminary data.</text>
</comment>
<keyword evidence="1" id="KW-1133">Transmembrane helix</keyword>
<keyword evidence="3" id="KW-1185">Reference proteome</keyword>
<evidence type="ECO:0000313" key="3">
    <source>
        <dbReference type="Proteomes" id="UP000278746"/>
    </source>
</evidence>
<feature type="transmembrane region" description="Helical" evidence="1">
    <location>
        <begin position="6"/>
        <end position="28"/>
    </location>
</feature>
<sequence length="112" mass="12171">MTKKQVMLISGLGIFCMGIWGLLIVAVVPQSDHLVMNEQPVKVEGQKRASFTYISESRGAEDIYIGTTPGADPVERIAMEPVTWDKEAINLGAGISIEVVLDSLFAGRSFDD</sequence>
<evidence type="ECO:0000313" key="2">
    <source>
        <dbReference type="EMBL" id="RNA69209.1"/>
    </source>
</evidence>
<organism evidence="2 3">
    <name type="scientific">Alteribacter keqinensis</name>
    <dbReference type="NCBI Taxonomy" id="2483800"/>
    <lineage>
        <taxon>Bacteria</taxon>
        <taxon>Bacillati</taxon>
        <taxon>Bacillota</taxon>
        <taxon>Bacilli</taxon>
        <taxon>Bacillales</taxon>
        <taxon>Bacillaceae</taxon>
        <taxon>Alteribacter</taxon>
    </lineage>
</organism>
<name>A0A3M7TVE7_9BACI</name>
<protein>
    <submittedName>
        <fullName evidence="2">Uncharacterized protein</fullName>
    </submittedName>
</protein>
<proteinExistence type="predicted"/>
<dbReference type="OrthoDB" id="9955077at2"/>
<dbReference type="AlphaFoldDB" id="A0A3M7TVE7"/>
<reference evidence="2 3" key="1">
    <citation type="submission" date="2018-10" db="EMBL/GenBank/DDBJ databases">
        <title>Bacillus Keqinensis sp. nov., a moderately halophilic bacterium isolated from a saline-alkaline lake.</title>
        <authorList>
            <person name="Wang H."/>
        </authorList>
    </citation>
    <scope>NUCLEOTIDE SEQUENCE [LARGE SCALE GENOMIC DNA]</scope>
    <source>
        <strain evidence="2 3">KQ-3</strain>
    </source>
</reference>
<dbReference type="Proteomes" id="UP000278746">
    <property type="component" value="Unassembled WGS sequence"/>
</dbReference>
<dbReference type="RefSeq" id="WP_122896730.1">
    <property type="nucleotide sequence ID" value="NZ_RHIB01000001.1"/>
</dbReference>
<evidence type="ECO:0000256" key="1">
    <source>
        <dbReference type="SAM" id="Phobius"/>
    </source>
</evidence>
<keyword evidence="1" id="KW-0812">Transmembrane</keyword>
<dbReference type="EMBL" id="RHIB01000001">
    <property type="protein sequence ID" value="RNA69209.1"/>
    <property type="molecule type" value="Genomic_DNA"/>
</dbReference>
<gene>
    <name evidence="2" type="ORF">EBO34_04475</name>
</gene>
<keyword evidence="1" id="KW-0472">Membrane</keyword>